<feature type="compositionally biased region" description="Basic and acidic residues" evidence="1">
    <location>
        <begin position="62"/>
        <end position="72"/>
    </location>
</feature>
<proteinExistence type="predicted"/>
<dbReference type="GeneID" id="63830402"/>
<feature type="compositionally biased region" description="Polar residues" evidence="1">
    <location>
        <begin position="13"/>
        <end position="24"/>
    </location>
</feature>
<accession>A0A165BIH8</accession>
<dbReference type="EMBL" id="KV427670">
    <property type="protein sequence ID" value="KZT01122.1"/>
    <property type="molecule type" value="Genomic_DNA"/>
</dbReference>
<organism evidence="2 3">
    <name type="scientific">Laetiporus sulphureus 93-53</name>
    <dbReference type="NCBI Taxonomy" id="1314785"/>
    <lineage>
        <taxon>Eukaryota</taxon>
        <taxon>Fungi</taxon>
        <taxon>Dikarya</taxon>
        <taxon>Basidiomycota</taxon>
        <taxon>Agaricomycotina</taxon>
        <taxon>Agaricomycetes</taxon>
        <taxon>Polyporales</taxon>
        <taxon>Laetiporus</taxon>
    </lineage>
</organism>
<dbReference type="InParanoid" id="A0A165BIH8"/>
<dbReference type="Proteomes" id="UP000076871">
    <property type="component" value="Unassembled WGS sequence"/>
</dbReference>
<feature type="compositionally biased region" description="Acidic residues" evidence="1">
    <location>
        <begin position="73"/>
        <end position="83"/>
    </location>
</feature>
<evidence type="ECO:0000313" key="3">
    <source>
        <dbReference type="Proteomes" id="UP000076871"/>
    </source>
</evidence>
<sequence>MTEDCNPPAAIGKSTNNVGNARQSGTQGGTGGGCSISFNPATWYGASAKVIAAENNQHKANNADRACHHAGGDDTDDELLLDDDGLKRPGLAGSSTTPPTSPGPSDQTQLSDALQGLSPTHQQAILKAVESLTKQVHTPLHTSTQSNGRSSMAIPAVDEKFLSSSIECSDDFFQDQGLELLPAIMKLQLAQIHVPLTLTMSSAIQKILNSPASLKMKKVIIITGQKLDLLDFSEWPEETSLLQEWFFEVWQNMLKLYAQISDEVMTNHL</sequence>
<feature type="region of interest" description="Disordered" evidence="1">
    <location>
        <begin position="62"/>
        <end position="111"/>
    </location>
</feature>
<evidence type="ECO:0000256" key="1">
    <source>
        <dbReference type="SAM" id="MobiDB-lite"/>
    </source>
</evidence>
<name>A0A165BIH8_9APHY</name>
<feature type="region of interest" description="Disordered" evidence="1">
    <location>
        <begin position="1"/>
        <end position="34"/>
    </location>
</feature>
<protein>
    <submittedName>
        <fullName evidence="2">Uncharacterized protein</fullName>
    </submittedName>
</protein>
<reference evidence="2 3" key="1">
    <citation type="journal article" date="2016" name="Mol. Biol. Evol.">
        <title>Comparative Genomics of Early-Diverging Mushroom-Forming Fungi Provides Insights into the Origins of Lignocellulose Decay Capabilities.</title>
        <authorList>
            <person name="Nagy L.G."/>
            <person name="Riley R."/>
            <person name="Tritt A."/>
            <person name="Adam C."/>
            <person name="Daum C."/>
            <person name="Floudas D."/>
            <person name="Sun H."/>
            <person name="Yadav J.S."/>
            <person name="Pangilinan J."/>
            <person name="Larsson K.H."/>
            <person name="Matsuura K."/>
            <person name="Barry K."/>
            <person name="Labutti K."/>
            <person name="Kuo R."/>
            <person name="Ohm R.A."/>
            <person name="Bhattacharya S.S."/>
            <person name="Shirouzu T."/>
            <person name="Yoshinaga Y."/>
            <person name="Martin F.M."/>
            <person name="Grigoriev I.V."/>
            <person name="Hibbett D.S."/>
        </authorList>
    </citation>
    <scope>NUCLEOTIDE SEQUENCE [LARGE SCALE GENOMIC DNA]</scope>
    <source>
        <strain evidence="2 3">93-53</strain>
    </source>
</reference>
<dbReference type="AlphaFoldDB" id="A0A165BIH8"/>
<dbReference type="RefSeq" id="XP_040758862.1">
    <property type="nucleotide sequence ID" value="XM_040913374.1"/>
</dbReference>
<gene>
    <name evidence="2" type="ORF">LAESUDRAFT_764045</name>
</gene>
<keyword evidence="3" id="KW-1185">Reference proteome</keyword>
<evidence type="ECO:0000313" key="2">
    <source>
        <dbReference type="EMBL" id="KZT01122.1"/>
    </source>
</evidence>